<dbReference type="AlphaFoldDB" id="A0AAW0ERF8"/>
<protein>
    <submittedName>
        <fullName evidence="6">Zinc-finger of C2H2 type/Zinc-finger double-stranded RNA-binding</fullName>
    </submittedName>
</protein>
<dbReference type="InterPro" id="IPR036236">
    <property type="entry name" value="Znf_C2H2_sf"/>
</dbReference>
<comment type="caution">
    <text evidence="6">The sequence shown here is derived from an EMBL/GenBank/DDBJ whole genome shotgun (WGS) entry which is preliminary data.</text>
</comment>
<accession>A0AAW0ERF8</accession>
<feature type="compositionally biased region" description="Low complexity" evidence="4">
    <location>
        <begin position="1"/>
        <end position="19"/>
    </location>
</feature>
<proteinExistence type="predicted"/>
<feature type="domain" description="C2H2-type" evidence="5">
    <location>
        <begin position="32"/>
        <end position="54"/>
    </location>
</feature>
<dbReference type="GO" id="GO:0003676">
    <property type="term" value="F:nucleic acid binding"/>
    <property type="evidence" value="ECO:0007669"/>
    <property type="project" value="InterPro"/>
</dbReference>
<dbReference type="SMART" id="SM00451">
    <property type="entry name" value="ZnF_U1"/>
    <property type="match status" value="1"/>
</dbReference>
<evidence type="ECO:0000256" key="1">
    <source>
        <dbReference type="ARBA" id="ARBA00022723"/>
    </source>
</evidence>
<keyword evidence="1" id="KW-0479">Metal-binding</keyword>
<reference evidence="6 7" key="1">
    <citation type="journal article" date="2021" name="MBio">
        <title>A New Model Trypanosomatid, Novymonas esmeraldas: Genomic Perception of Its 'Candidatus Pandoraea novymonadis' Endosymbiont.</title>
        <authorList>
            <person name="Zakharova A."/>
            <person name="Saura A."/>
            <person name="Butenko A."/>
            <person name="Podesvova L."/>
            <person name="Warmusova S."/>
            <person name="Kostygov A.Y."/>
            <person name="Nenarokova A."/>
            <person name="Lukes J."/>
            <person name="Opperdoes F.R."/>
            <person name="Yurchenko V."/>
        </authorList>
    </citation>
    <scope>NUCLEOTIDE SEQUENCE [LARGE SCALE GENOMIC DNA]</scope>
    <source>
        <strain evidence="6 7">E262AT.01</strain>
    </source>
</reference>
<organism evidence="6 7">
    <name type="scientific">Novymonas esmeraldas</name>
    <dbReference type="NCBI Taxonomy" id="1808958"/>
    <lineage>
        <taxon>Eukaryota</taxon>
        <taxon>Discoba</taxon>
        <taxon>Euglenozoa</taxon>
        <taxon>Kinetoplastea</taxon>
        <taxon>Metakinetoplastina</taxon>
        <taxon>Trypanosomatida</taxon>
        <taxon>Trypanosomatidae</taxon>
        <taxon>Novymonas</taxon>
    </lineage>
</organism>
<dbReference type="InterPro" id="IPR022755">
    <property type="entry name" value="Znf_C2H2_jaz"/>
</dbReference>
<gene>
    <name evidence="6" type="ORF">NESM_000620200</name>
</gene>
<evidence type="ECO:0000313" key="7">
    <source>
        <dbReference type="Proteomes" id="UP001430356"/>
    </source>
</evidence>
<dbReference type="Proteomes" id="UP001430356">
    <property type="component" value="Unassembled WGS sequence"/>
</dbReference>
<keyword evidence="3" id="KW-0862">Zinc</keyword>
<dbReference type="GO" id="GO:0008270">
    <property type="term" value="F:zinc ion binding"/>
    <property type="evidence" value="ECO:0007669"/>
    <property type="project" value="UniProtKB-KW"/>
</dbReference>
<evidence type="ECO:0000256" key="4">
    <source>
        <dbReference type="SAM" id="MobiDB-lite"/>
    </source>
</evidence>
<name>A0AAW0ERF8_9TRYP</name>
<dbReference type="InterPro" id="IPR013087">
    <property type="entry name" value="Znf_C2H2_type"/>
</dbReference>
<keyword evidence="7" id="KW-1185">Reference proteome</keyword>
<feature type="region of interest" description="Disordered" evidence="4">
    <location>
        <begin position="1"/>
        <end position="24"/>
    </location>
</feature>
<dbReference type="PROSITE" id="PS00028">
    <property type="entry name" value="ZINC_FINGER_C2H2_1"/>
    <property type="match status" value="1"/>
</dbReference>
<evidence type="ECO:0000256" key="3">
    <source>
        <dbReference type="ARBA" id="ARBA00022833"/>
    </source>
</evidence>
<evidence type="ECO:0000259" key="5">
    <source>
        <dbReference type="PROSITE" id="PS00028"/>
    </source>
</evidence>
<dbReference type="EMBL" id="JAECZO010000085">
    <property type="protein sequence ID" value="KAK7196798.1"/>
    <property type="molecule type" value="Genomic_DNA"/>
</dbReference>
<dbReference type="Gene3D" id="3.30.160.60">
    <property type="entry name" value="Classic Zinc Finger"/>
    <property type="match status" value="1"/>
</dbReference>
<dbReference type="SUPFAM" id="SSF57667">
    <property type="entry name" value="beta-beta-alpha zinc fingers"/>
    <property type="match status" value="1"/>
</dbReference>
<dbReference type="Pfam" id="PF12171">
    <property type="entry name" value="zf-C2H2_jaz"/>
    <property type="match status" value="1"/>
</dbReference>
<evidence type="ECO:0000313" key="6">
    <source>
        <dbReference type="EMBL" id="KAK7196798.1"/>
    </source>
</evidence>
<evidence type="ECO:0000256" key="2">
    <source>
        <dbReference type="ARBA" id="ARBA00022771"/>
    </source>
</evidence>
<dbReference type="InterPro" id="IPR003604">
    <property type="entry name" value="Matrin/U1-like-C_Znf_C2H2"/>
</dbReference>
<sequence>MSSHALSSSSAGRGAASASPPLRAVGRSPFYCAVCDVVFSDSHAAEAHRASRRHKEKSGELAWEARQYKKDSEVTPEDVWALVRRKQVELGVPAWGALQVREGESSSGA</sequence>
<keyword evidence="2 6" id="KW-0863">Zinc-finger</keyword>